<dbReference type="InterPro" id="IPR041141">
    <property type="entry name" value="CmlA_N"/>
</dbReference>
<evidence type="ECO:0000259" key="1">
    <source>
        <dbReference type="SMART" id="SM00849"/>
    </source>
</evidence>
<name>A0A5P9CM51_9VIBR</name>
<dbReference type="InterPro" id="IPR001279">
    <property type="entry name" value="Metallo-B-lactamas"/>
</dbReference>
<protein>
    <submittedName>
        <fullName evidence="2">Rieske 2Fe-2S iron-sulfur protein</fullName>
        <ecNumber evidence="2">1.-.-.-</ecNumber>
    </submittedName>
</protein>
<dbReference type="Pfam" id="PF18456">
    <property type="entry name" value="CmlA_N"/>
    <property type="match status" value="1"/>
</dbReference>
<dbReference type="SMART" id="SM00849">
    <property type="entry name" value="Lactamase_B"/>
    <property type="match status" value="1"/>
</dbReference>
<organism evidence="2 3">
    <name type="scientific">Vibrio aquimaris</name>
    <dbReference type="NCBI Taxonomy" id="2587862"/>
    <lineage>
        <taxon>Bacteria</taxon>
        <taxon>Pseudomonadati</taxon>
        <taxon>Pseudomonadota</taxon>
        <taxon>Gammaproteobacteria</taxon>
        <taxon>Vibrionales</taxon>
        <taxon>Vibrionaceae</taxon>
        <taxon>Vibrio</taxon>
    </lineage>
</organism>
<keyword evidence="3" id="KW-1185">Reference proteome</keyword>
<feature type="domain" description="Metallo-beta-lactamase" evidence="1">
    <location>
        <begin position="257"/>
        <end position="463"/>
    </location>
</feature>
<reference evidence="2 3" key="1">
    <citation type="submission" date="2019-10" db="EMBL/GenBank/DDBJ databases">
        <title>Complete genome sequence of Vibrio sp. strain THAF100, isolated from non-filtered water from the water column of tank 6 of a marine aquarium containing stony-coral fragments. Water maintained at 26 degree C.</title>
        <authorList>
            <person name="Ruckert C."/>
            <person name="Franco A."/>
            <person name="Kalinowski J."/>
            <person name="Glaeser S."/>
        </authorList>
    </citation>
    <scope>NUCLEOTIDE SEQUENCE [LARGE SCALE GENOMIC DNA]</scope>
    <source>
        <strain evidence="2 3">THAF100</strain>
    </source>
</reference>
<accession>A0A5P9CM51</accession>
<dbReference type="Proteomes" id="UP000326936">
    <property type="component" value="Chromosome"/>
</dbReference>
<dbReference type="Pfam" id="PF13483">
    <property type="entry name" value="Lactamase_B_3"/>
    <property type="match status" value="1"/>
</dbReference>
<dbReference type="InterPro" id="IPR036866">
    <property type="entry name" value="RibonucZ/Hydroxyglut_hydro"/>
</dbReference>
<gene>
    <name evidence="2" type="ORF">FIV01_12895</name>
</gene>
<keyword evidence="2" id="KW-0560">Oxidoreductase</keyword>
<dbReference type="OrthoDB" id="5657199at2"/>
<proteinExistence type="predicted"/>
<evidence type="ECO:0000313" key="3">
    <source>
        <dbReference type="Proteomes" id="UP000326936"/>
    </source>
</evidence>
<dbReference type="PANTHER" id="PTHR43546">
    <property type="entry name" value="UPF0173 METAL-DEPENDENT HYDROLASE MJ1163-RELATED"/>
    <property type="match status" value="1"/>
</dbReference>
<sequence length="530" mass="61778">MKRRNCCEAEDEVFVYLRNNVFVEPLVEHWYAWHYLLSPVSRSFFMRKNRKQLRSFLKYPEFHSDISSGKVSTVRLSKDDVSCVESYLDCNRHQEIQQEKLLLAVEKLDDLVSQFNGDSLESLYQEVPSELKGKVELFYARNQSGAYRLFENAFSGIFEKCESVLFTLKTDHTTRPPVFNTPRLSRHETQFLIDIDFKAKVLDKIFQARRRPVDFNKLCQEINLTDEAKLKFRMMFTSECEYKGLPEPSNGKIRYFGHATLLIETSSESLLIDPWIQNDSFLKNGKTSYSLADLPDSIDYVVITHGHADHFNVETLLQIRHKVGNIIVPKSSGDMIEDPSLAKILRKIGFENVIEVDSFENIQGNTFQLHTLPFLGEHGDLRVDAKSSYYIETDSDQLLILSDSKFIQPEIYQYLVDNSLKVGKMFVGMECEGAPYTWLYEPLLNQGYQPEYAKNRRLVGCDSDETEQLIRLINPDSVFVYAMGLEPWLEYLIGKPTNFDDYIVREYKRLEDKMLHEDITLKLLYWSEEI</sequence>
<dbReference type="EC" id="1.-.-.-" evidence="2"/>
<dbReference type="Gene3D" id="3.60.15.10">
    <property type="entry name" value="Ribonuclease Z/Hydroxyacylglutathione hydrolase-like"/>
    <property type="match status" value="1"/>
</dbReference>
<dbReference type="AlphaFoldDB" id="A0A5P9CM51"/>
<dbReference type="SUPFAM" id="SSF56281">
    <property type="entry name" value="Metallo-hydrolase/oxidoreductase"/>
    <property type="match status" value="1"/>
</dbReference>
<dbReference type="EMBL" id="CP045350">
    <property type="protein sequence ID" value="QFT27315.1"/>
    <property type="molecule type" value="Genomic_DNA"/>
</dbReference>
<dbReference type="PANTHER" id="PTHR43546:SF3">
    <property type="entry name" value="UPF0173 METAL-DEPENDENT HYDROLASE MJ1163"/>
    <property type="match status" value="1"/>
</dbReference>
<dbReference type="InterPro" id="IPR050114">
    <property type="entry name" value="UPF0173_UPF0282_UlaG_hydrolase"/>
</dbReference>
<evidence type="ECO:0000313" key="2">
    <source>
        <dbReference type="EMBL" id="QFT27315.1"/>
    </source>
</evidence>
<dbReference type="RefSeq" id="WP_152431326.1">
    <property type="nucleotide sequence ID" value="NZ_CBCSDK010000018.1"/>
</dbReference>
<dbReference type="KEGG" id="vaq:FIV01_12895"/>
<dbReference type="GO" id="GO:0016491">
    <property type="term" value="F:oxidoreductase activity"/>
    <property type="evidence" value="ECO:0007669"/>
    <property type="project" value="UniProtKB-KW"/>
</dbReference>